<dbReference type="InterPro" id="IPR025875">
    <property type="entry name" value="Leu-rich_rpt_4"/>
</dbReference>
<dbReference type="Pfam" id="PF13516">
    <property type="entry name" value="LRR_6"/>
    <property type="match status" value="1"/>
</dbReference>
<keyword evidence="7" id="KW-0812">Transmembrane</keyword>
<dbReference type="InterPro" id="IPR032675">
    <property type="entry name" value="LRR_dom_sf"/>
</dbReference>
<evidence type="ECO:0000256" key="3">
    <source>
        <dbReference type="ARBA" id="ARBA00022475"/>
    </source>
</evidence>
<dbReference type="Proteomes" id="UP001417504">
    <property type="component" value="Unassembled WGS sequence"/>
</dbReference>
<keyword evidence="5" id="KW-0677">Repeat</keyword>
<dbReference type="InterPro" id="IPR052595">
    <property type="entry name" value="LRRC69/RLP"/>
</dbReference>
<dbReference type="GO" id="GO:0005886">
    <property type="term" value="C:plasma membrane"/>
    <property type="evidence" value="ECO:0007669"/>
    <property type="project" value="UniProtKB-SubCell"/>
</dbReference>
<evidence type="ECO:0000313" key="10">
    <source>
        <dbReference type="Proteomes" id="UP001417504"/>
    </source>
</evidence>
<dbReference type="Gene3D" id="3.80.10.10">
    <property type="entry name" value="Ribonuclease Inhibitor"/>
    <property type="match status" value="3"/>
</dbReference>
<dbReference type="PANTHER" id="PTHR48057">
    <property type="entry name" value="LEUCINE-RICH REPEAT SERINE/THREONINE-PROTEIN KINASE 1"/>
    <property type="match status" value="1"/>
</dbReference>
<dbReference type="InterPro" id="IPR001611">
    <property type="entry name" value="Leu-rich_rpt"/>
</dbReference>
<name>A0AAP0EQI5_9MAGN</name>
<evidence type="ECO:0000256" key="5">
    <source>
        <dbReference type="ARBA" id="ARBA00022737"/>
    </source>
</evidence>
<comment type="caution">
    <text evidence="9">The sequence shown here is derived from an EMBL/GenBank/DDBJ whole genome shotgun (WGS) entry which is preliminary data.</text>
</comment>
<evidence type="ECO:0000313" key="9">
    <source>
        <dbReference type="EMBL" id="KAK9096157.1"/>
    </source>
</evidence>
<keyword evidence="4" id="KW-0433">Leucine-rich repeat</keyword>
<organism evidence="9 10">
    <name type="scientific">Stephania japonica</name>
    <dbReference type="NCBI Taxonomy" id="461633"/>
    <lineage>
        <taxon>Eukaryota</taxon>
        <taxon>Viridiplantae</taxon>
        <taxon>Streptophyta</taxon>
        <taxon>Embryophyta</taxon>
        <taxon>Tracheophyta</taxon>
        <taxon>Spermatophyta</taxon>
        <taxon>Magnoliopsida</taxon>
        <taxon>Ranunculales</taxon>
        <taxon>Menispermaceae</taxon>
        <taxon>Menispermoideae</taxon>
        <taxon>Cissampelideae</taxon>
        <taxon>Stephania</taxon>
    </lineage>
</organism>
<keyword evidence="7" id="KW-1133">Transmembrane helix</keyword>
<dbReference type="Pfam" id="PF12799">
    <property type="entry name" value="LRR_4"/>
    <property type="match status" value="1"/>
</dbReference>
<dbReference type="PANTHER" id="PTHR48057:SF29">
    <property type="entry name" value="OS02G0609900 PROTEIN"/>
    <property type="match status" value="1"/>
</dbReference>
<sequence>MEGYYRLLYFVIGLDVSESFSGASIDSNSSLFNLHHLKALNLARNSILNFSFPTPIAKLCSLIYLNLSQTFNPGHIPSEISQLNNLTSLDLSYSFHYDEVVPLEFSKLTNLISLRLSGLTLESPIALRTLIYNFSSLEELYLDAPIEYEREGPISSSLSKLFQLSQLEELDLWYNAFVGTLSSFTWSNLSSLRMLDLSGNQLTGTISSSLSQLSQLEELDLGYNAFVGTLSSFAWSNLSSLRMLDLSWNQLTGTIPSSLSQLSQLEELDLGNNAFIIDLCNNKLEGRIPSSFPKLSNLETLKLCSNNFGMVDPRMFKNLKRLATIDLSDNILLSIDTSDLVLSLPRLHEFGISLSNNKFTGEIPSYFCNPRLGMVDFSKNQISGRIPPCLAELDSVYLHENKLQGSIPDTFQDGCGNQLEGKLPRSLANCSLLQVLDVGDNQINDTFPFWLESLSHLQALLLRSNRFHGSIEQHQYHQPYSSFLRLHIIDLSSNNFKGRLPIEYFRLLKQMTVEGSTVDSISVMTSMGGFSLMIPLMIRNKGQELGYLPTQIFYVNCIDLSSNQFSGEIAEVIGDLRSLNVLNFSHNGISGEIPSSFKNLRDLQSLDLSNNDLSGEIPSELASITFLSVLNVSCNHLVGRIPSGTQFDTFNGSSFEGNLGLCGSQLHIECDPKQNGNNGAPSISSQEDSSDTNFNWMFVVAGYGSGLIVGFVIERYIFSRNIYYLEKIMNMIRFFQGNRSLRTQRGRRRN</sequence>
<dbReference type="InterPro" id="IPR003591">
    <property type="entry name" value="Leu-rich_rpt_typical-subtyp"/>
</dbReference>
<dbReference type="SMART" id="SM00369">
    <property type="entry name" value="LRR_TYP"/>
    <property type="match status" value="8"/>
</dbReference>
<keyword evidence="10" id="KW-1185">Reference proteome</keyword>
<evidence type="ECO:0000259" key="8">
    <source>
        <dbReference type="Pfam" id="PF23598"/>
    </source>
</evidence>
<dbReference type="Pfam" id="PF13855">
    <property type="entry name" value="LRR_8"/>
    <property type="match status" value="2"/>
</dbReference>
<accession>A0AAP0EQI5</accession>
<dbReference type="SUPFAM" id="SSF52058">
    <property type="entry name" value="L domain-like"/>
    <property type="match status" value="2"/>
</dbReference>
<dbReference type="FunFam" id="3.80.10.10:FF:001678">
    <property type="entry name" value="Calmodulin-binding receptor kinase CaMRLK"/>
    <property type="match status" value="1"/>
</dbReference>
<dbReference type="EMBL" id="JBBNAE010000009">
    <property type="protein sequence ID" value="KAK9096157.1"/>
    <property type="molecule type" value="Genomic_DNA"/>
</dbReference>
<dbReference type="PRINTS" id="PR00019">
    <property type="entry name" value="LEURICHRPT"/>
</dbReference>
<feature type="domain" description="Disease resistance R13L4/SHOC-2-like LRR" evidence="8">
    <location>
        <begin position="22"/>
        <end position="172"/>
    </location>
</feature>
<evidence type="ECO:0000256" key="7">
    <source>
        <dbReference type="SAM" id="Phobius"/>
    </source>
</evidence>
<protein>
    <recommendedName>
        <fullName evidence="8">Disease resistance R13L4/SHOC-2-like LRR domain-containing protein</fullName>
    </recommendedName>
</protein>
<reference evidence="9 10" key="1">
    <citation type="submission" date="2024-01" db="EMBL/GenBank/DDBJ databases">
        <title>Genome assemblies of Stephania.</title>
        <authorList>
            <person name="Yang L."/>
        </authorList>
    </citation>
    <scope>NUCLEOTIDE SEQUENCE [LARGE SCALE GENOMIC DNA]</scope>
    <source>
        <strain evidence="9">QJT</strain>
        <tissue evidence="9">Leaf</tissue>
    </source>
</reference>
<dbReference type="FunFam" id="3.80.10.10:FF:000213">
    <property type="entry name" value="Tyrosine-sulfated glycopeptide receptor 1"/>
    <property type="match status" value="1"/>
</dbReference>
<dbReference type="Pfam" id="PF23598">
    <property type="entry name" value="LRR_14"/>
    <property type="match status" value="1"/>
</dbReference>
<evidence type="ECO:0000256" key="4">
    <source>
        <dbReference type="ARBA" id="ARBA00022614"/>
    </source>
</evidence>
<keyword evidence="6 7" id="KW-0472">Membrane</keyword>
<evidence type="ECO:0000256" key="6">
    <source>
        <dbReference type="ARBA" id="ARBA00023136"/>
    </source>
</evidence>
<evidence type="ECO:0000256" key="2">
    <source>
        <dbReference type="ARBA" id="ARBA00009592"/>
    </source>
</evidence>
<keyword evidence="3" id="KW-1003">Cell membrane</keyword>
<dbReference type="AlphaFoldDB" id="A0AAP0EQI5"/>
<feature type="transmembrane region" description="Helical" evidence="7">
    <location>
        <begin position="694"/>
        <end position="713"/>
    </location>
</feature>
<dbReference type="SUPFAM" id="SSF52047">
    <property type="entry name" value="RNI-like"/>
    <property type="match status" value="1"/>
</dbReference>
<dbReference type="InterPro" id="IPR055414">
    <property type="entry name" value="LRR_R13L4/SHOC2-like"/>
</dbReference>
<gene>
    <name evidence="9" type="ORF">Sjap_021654</name>
</gene>
<dbReference type="Pfam" id="PF00560">
    <property type="entry name" value="LRR_1"/>
    <property type="match status" value="2"/>
</dbReference>
<dbReference type="SMART" id="SM00365">
    <property type="entry name" value="LRR_SD22"/>
    <property type="match status" value="5"/>
</dbReference>
<evidence type="ECO:0000256" key="1">
    <source>
        <dbReference type="ARBA" id="ARBA00004236"/>
    </source>
</evidence>
<proteinExistence type="inferred from homology"/>
<comment type="similarity">
    <text evidence="2">Belongs to the RLP family.</text>
</comment>
<comment type="subcellular location">
    <subcellularLocation>
        <location evidence="1">Cell membrane</location>
    </subcellularLocation>
</comment>